<organism evidence="1 2">
    <name type="scientific">Mycobacterium paragordonae</name>
    <dbReference type="NCBI Taxonomy" id="1389713"/>
    <lineage>
        <taxon>Bacteria</taxon>
        <taxon>Bacillati</taxon>
        <taxon>Actinomycetota</taxon>
        <taxon>Actinomycetes</taxon>
        <taxon>Mycobacteriales</taxon>
        <taxon>Mycobacteriaceae</taxon>
        <taxon>Mycobacterium</taxon>
    </lineage>
</organism>
<dbReference type="Proteomes" id="UP000465240">
    <property type="component" value="Unassembled WGS sequence"/>
</dbReference>
<comment type="caution">
    <text evidence="1">The sequence shown here is derived from an EMBL/GenBank/DDBJ whole genome shotgun (WGS) entry which is preliminary data.</text>
</comment>
<evidence type="ECO:0000313" key="2">
    <source>
        <dbReference type="Proteomes" id="UP000465240"/>
    </source>
</evidence>
<keyword evidence="2" id="KW-1185">Reference proteome</keyword>
<sequence>MIGAIDSGQPVWKYMVDDLKDYKTGGNASSVPITFEAYRQEGLKAQSAALIAYWAMQKVELATGQSIAAQIAEYGEWLNDQDKQ</sequence>
<protein>
    <submittedName>
        <fullName evidence="1">Uncharacterized protein</fullName>
    </submittedName>
</protein>
<gene>
    <name evidence="1" type="ORF">MPRG_11860</name>
</gene>
<name>A0ABQ1C0M8_9MYCO</name>
<proteinExistence type="predicted"/>
<evidence type="ECO:0000313" key="1">
    <source>
        <dbReference type="EMBL" id="GFG77910.1"/>
    </source>
</evidence>
<reference evidence="1 2" key="1">
    <citation type="journal article" date="2019" name="Emerg. Microbes Infect.">
        <title>Comprehensive subspecies identification of 175 nontuberculous mycobacteria species based on 7547 genomic profiles.</title>
        <authorList>
            <person name="Matsumoto Y."/>
            <person name="Kinjo T."/>
            <person name="Motooka D."/>
            <person name="Nabeya D."/>
            <person name="Jung N."/>
            <person name="Uechi K."/>
            <person name="Horii T."/>
            <person name="Iida T."/>
            <person name="Fujita J."/>
            <person name="Nakamura S."/>
        </authorList>
    </citation>
    <scope>NUCLEOTIDE SEQUENCE [LARGE SCALE GENOMIC DNA]</scope>
    <source>
        <strain evidence="1 2">JCM 18565</strain>
    </source>
</reference>
<dbReference type="EMBL" id="BLKX01000001">
    <property type="protein sequence ID" value="GFG77910.1"/>
    <property type="molecule type" value="Genomic_DNA"/>
</dbReference>
<accession>A0ABQ1C0M8</accession>